<evidence type="ECO:0000313" key="3">
    <source>
        <dbReference type="Proteomes" id="UP001432075"/>
    </source>
</evidence>
<feature type="compositionally biased region" description="Low complexity" evidence="1">
    <location>
        <begin position="13"/>
        <end position="24"/>
    </location>
</feature>
<gene>
    <name evidence="2" type="ORF">OHU17_05040</name>
</gene>
<feature type="region of interest" description="Disordered" evidence="1">
    <location>
        <begin position="1"/>
        <end position="35"/>
    </location>
</feature>
<organism evidence="2 3">
    <name type="scientific">Streptomyces goshikiensis</name>
    <dbReference type="NCBI Taxonomy" id="1942"/>
    <lineage>
        <taxon>Bacteria</taxon>
        <taxon>Bacillati</taxon>
        <taxon>Actinomycetota</taxon>
        <taxon>Actinomycetes</taxon>
        <taxon>Kitasatosporales</taxon>
        <taxon>Streptomycetaceae</taxon>
        <taxon>Streptomyces</taxon>
    </lineage>
</organism>
<dbReference type="Proteomes" id="UP001432075">
    <property type="component" value="Chromosome"/>
</dbReference>
<keyword evidence="3" id="KW-1185">Reference proteome</keyword>
<dbReference type="RefSeq" id="WP_037798735.1">
    <property type="nucleotide sequence ID" value="NZ_CP108057.1"/>
</dbReference>
<sequence>MTHQKKRRRHTRAPAPSAAIMSAPPDEEGPPAESVDVPPLWASLVPVAVHVSGAVLLLALTPEPWAAAPRLLADLTEAARVCCAQWARRRDLRRRRS</sequence>
<protein>
    <submittedName>
        <fullName evidence="2">Uncharacterized protein</fullName>
    </submittedName>
</protein>
<reference evidence="2" key="1">
    <citation type="submission" date="2022-10" db="EMBL/GenBank/DDBJ databases">
        <title>The complete genomes of actinobacterial strains from the NBC collection.</title>
        <authorList>
            <person name="Joergensen T.S."/>
            <person name="Alvarez Arevalo M."/>
            <person name="Sterndorff E.B."/>
            <person name="Faurdal D."/>
            <person name="Vuksanovic O."/>
            <person name="Mourched A.-S."/>
            <person name="Charusanti P."/>
            <person name="Shaw S."/>
            <person name="Blin K."/>
            <person name="Weber T."/>
        </authorList>
    </citation>
    <scope>NUCLEOTIDE SEQUENCE</scope>
    <source>
        <strain evidence="2">NBC_00283</strain>
    </source>
</reference>
<feature type="compositionally biased region" description="Basic residues" evidence="1">
    <location>
        <begin position="1"/>
        <end position="12"/>
    </location>
</feature>
<name>A0ABZ1RGT7_9ACTN</name>
<evidence type="ECO:0000313" key="2">
    <source>
        <dbReference type="EMBL" id="WUO45239.1"/>
    </source>
</evidence>
<evidence type="ECO:0000256" key="1">
    <source>
        <dbReference type="SAM" id="MobiDB-lite"/>
    </source>
</evidence>
<proteinExistence type="predicted"/>
<dbReference type="EMBL" id="CP108057">
    <property type="protein sequence ID" value="WUO45239.1"/>
    <property type="molecule type" value="Genomic_DNA"/>
</dbReference>
<accession>A0ABZ1RGT7</accession>